<dbReference type="EMBL" id="BMAT01003824">
    <property type="protein sequence ID" value="GFR63082.1"/>
    <property type="molecule type" value="Genomic_DNA"/>
</dbReference>
<evidence type="ECO:0000313" key="2">
    <source>
        <dbReference type="EMBL" id="GFR63082.1"/>
    </source>
</evidence>
<dbReference type="Proteomes" id="UP000762676">
    <property type="component" value="Unassembled WGS sequence"/>
</dbReference>
<organism evidence="2 3">
    <name type="scientific">Elysia marginata</name>
    <dbReference type="NCBI Taxonomy" id="1093978"/>
    <lineage>
        <taxon>Eukaryota</taxon>
        <taxon>Metazoa</taxon>
        <taxon>Spiralia</taxon>
        <taxon>Lophotrochozoa</taxon>
        <taxon>Mollusca</taxon>
        <taxon>Gastropoda</taxon>
        <taxon>Heterobranchia</taxon>
        <taxon>Euthyneura</taxon>
        <taxon>Panpulmonata</taxon>
        <taxon>Sacoglossa</taxon>
        <taxon>Placobranchoidea</taxon>
        <taxon>Plakobranchidae</taxon>
        <taxon>Elysia</taxon>
    </lineage>
</organism>
<protein>
    <recommendedName>
        <fullName evidence="4">Apple domain-containing protein</fullName>
    </recommendedName>
</protein>
<proteinExistence type="predicted"/>
<gene>
    <name evidence="2" type="ORF">ElyMa_001887500</name>
</gene>
<feature type="chain" id="PRO_5043988475" description="Apple domain-containing protein" evidence="1">
    <location>
        <begin position="29"/>
        <end position="132"/>
    </location>
</feature>
<comment type="caution">
    <text evidence="2">The sequence shown here is derived from an EMBL/GenBank/DDBJ whole genome shotgun (WGS) entry which is preliminary data.</text>
</comment>
<reference evidence="2 3" key="1">
    <citation type="journal article" date="2021" name="Elife">
        <title>Chloroplast acquisition without the gene transfer in kleptoplastic sea slugs, Plakobranchus ocellatus.</title>
        <authorList>
            <person name="Maeda T."/>
            <person name="Takahashi S."/>
            <person name="Yoshida T."/>
            <person name="Shimamura S."/>
            <person name="Takaki Y."/>
            <person name="Nagai Y."/>
            <person name="Toyoda A."/>
            <person name="Suzuki Y."/>
            <person name="Arimoto A."/>
            <person name="Ishii H."/>
            <person name="Satoh N."/>
            <person name="Nishiyama T."/>
            <person name="Hasebe M."/>
            <person name="Maruyama T."/>
            <person name="Minagawa J."/>
            <person name="Obokata J."/>
            <person name="Shigenobu S."/>
        </authorList>
    </citation>
    <scope>NUCLEOTIDE SEQUENCE [LARGE SCALE GENOMIC DNA]</scope>
</reference>
<dbReference type="AlphaFoldDB" id="A0AAV4EPK0"/>
<feature type="signal peptide" evidence="1">
    <location>
        <begin position="1"/>
        <end position="28"/>
    </location>
</feature>
<sequence length="132" mass="15196">MSAQKNCIWSSLLRSVLTVLPWCSYVQGDFIQIPGQKVKYNAEQLSSFSKPGMSHFLCAASCHRYSECNLYHFSSVSNTCAIFKQKYTFDPFVNLAYDPDWSLGYTQKLYNLTEVTASLTFSFFQYKFNLGR</sequence>
<evidence type="ECO:0000313" key="3">
    <source>
        <dbReference type="Proteomes" id="UP000762676"/>
    </source>
</evidence>
<accession>A0AAV4EPK0</accession>
<evidence type="ECO:0008006" key="4">
    <source>
        <dbReference type="Google" id="ProtNLM"/>
    </source>
</evidence>
<evidence type="ECO:0000256" key="1">
    <source>
        <dbReference type="SAM" id="SignalP"/>
    </source>
</evidence>
<name>A0AAV4EPK0_9GAST</name>
<keyword evidence="3" id="KW-1185">Reference proteome</keyword>
<keyword evidence="1" id="KW-0732">Signal</keyword>